<evidence type="ECO:0000313" key="2">
    <source>
        <dbReference type="Proteomes" id="UP001595636"/>
    </source>
</evidence>
<proteinExistence type="predicted"/>
<organism evidence="1 2">
    <name type="scientific">Vogesella amnigena</name>
    <dbReference type="NCBI Taxonomy" id="1507449"/>
    <lineage>
        <taxon>Bacteria</taxon>
        <taxon>Pseudomonadati</taxon>
        <taxon>Pseudomonadota</taxon>
        <taxon>Betaproteobacteria</taxon>
        <taxon>Neisseriales</taxon>
        <taxon>Chromobacteriaceae</taxon>
        <taxon>Vogesella</taxon>
    </lineage>
</organism>
<dbReference type="Gene3D" id="2.40.128.460">
    <property type="entry name" value="Periplasmic lysozyme inhibitor of I-type lysozyme"/>
    <property type="match status" value="1"/>
</dbReference>
<sequence>MRRLLVIAVIVGLLGGVAAHSAALTTTMWLPDNRLATLAGQLRGYEQHDYRLPLRQGQLLRLSLGSNKPSTRFSLLPPGGGTALLQGAGDSRRYSVRVLQDGDFTLRIYQTVDAARLGESSRFSLQLQALGPVGHDTLPAFRRQLAWRDIRFTLQCDCRSSLNTLLLRMDGPRQRQQLQLALDGSISGAELADLNADGRPELYLYLQSAGSGSYGSVLTLLLDARQQLQQLPALPPLAADAAGQGYMGHDQFEIAGQRLLRRFPLYRPQDSNTTPTGGWRELRYRLAASGDGWQLQLESSTP</sequence>
<dbReference type="RefSeq" id="WP_390278140.1">
    <property type="nucleotide sequence ID" value="NZ_JBHRYH010000017.1"/>
</dbReference>
<protein>
    <submittedName>
        <fullName evidence="1">PliI family lysozyme inhibitor of I-type lysozyme</fullName>
    </submittedName>
</protein>
<dbReference type="Gene3D" id="2.60.120.380">
    <property type="match status" value="1"/>
</dbReference>
<reference evidence="2" key="1">
    <citation type="journal article" date="2019" name="Int. J. Syst. Evol. Microbiol.">
        <title>The Global Catalogue of Microorganisms (GCM) 10K type strain sequencing project: providing services to taxonomists for standard genome sequencing and annotation.</title>
        <authorList>
            <consortium name="The Broad Institute Genomics Platform"/>
            <consortium name="The Broad Institute Genome Sequencing Center for Infectious Disease"/>
            <person name="Wu L."/>
            <person name="Ma J."/>
        </authorList>
    </citation>
    <scope>NUCLEOTIDE SEQUENCE [LARGE SCALE GENOMIC DNA]</scope>
    <source>
        <strain evidence="2">KCTC 42195</strain>
    </source>
</reference>
<gene>
    <name evidence="1" type="ORF">ACFOKJ_07720</name>
</gene>
<name>A0ABV7TTG7_9NEIS</name>
<dbReference type="InterPro" id="IPR038643">
    <property type="entry name" value="PliI_sf"/>
</dbReference>
<dbReference type="Pfam" id="PF16743">
    <property type="entry name" value="PliI"/>
    <property type="match status" value="1"/>
</dbReference>
<dbReference type="Proteomes" id="UP001595636">
    <property type="component" value="Unassembled WGS sequence"/>
</dbReference>
<dbReference type="InterPro" id="IPR031948">
    <property type="entry name" value="PliI"/>
</dbReference>
<dbReference type="EMBL" id="JBHRYH010000017">
    <property type="protein sequence ID" value="MFC3626021.1"/>
    <property type="molecule type" value="Genomic_DNA"/>
</dbReference>
<evidence type="ECO:0000313" key="1">
    <source>
        <dbReference type="EMBL" id="MFC3626021.1"/>
    </source>
</evidence>
<keyword evidence="2" id="KW-1185">Reference proteome</keyword>
<comment type="caution">
    <text evidence="1">The sequence shown here is derived from an EMBL/GenBank/DDBJ whole genome shotgun (WGS) entry which is preliminary data.</text>
</comment>
<accession>A0ABV7TTG7</accession>